<name>A0A158Q4H0_DRAME</name>
<reference evidence="1 3" key="2">
    <citation type="submission" date="2018-11" db="EMBL/GenBank/DDBJ databases">
        <authorList>
            <consortium name="Pathogen Informatics"/>
        </authorList>
    </citation>
    <scope>NUCLEOTIDE SEQUENCE [LARGE SCALE GENOMIC DNA]</scope>
</reference>
<accession>A0A158Q4H0</accession>
<dbReference type="WBParaSite" id="DME_0000482801-mRNA-1">
    <property type="protein sequence ID" value="DME_0000482801-mRNA-1"/>
    <property type="gene ID" value="DME_0000482801"/>
</dbReference>
<dbReference type="Proteomes" id="UP000038040">
    <property type="component" value="Unplaced"/>
</dbReference>
<dbReference type="AlphaFoldDB" id="A0A158Q4H0"/>
<sequence length="164" mass="19816">MNVQQQIVDTFYLKTKDYFLFDIFVLNPNDIVAGQRYSIDIFMDQTDQYDYLIQRCSYNNKYYFIDDNSCLIVNEYFIQKWETDHYYEYPGSIKRTIIHFIAPEELSYLHCQIKHIQCCGCAERACEFNILPLLENYHYNNINIEMIGNSHPFIYNDLSIFERL</sequence>
<proteinExistence type="predicted"/>
<dbReference type="OrthoDB" id="5835902at2759"/>
<gene>
    <name evidence="1" type="ORF">DME_LOCUS8711</name>
</gene>
<reference evidence="4" key="1">
    <citation type="submission" date="2016-04" db="UniProtKB">
        <authorList>
            <consortium name="WormBaseParasite"/>
        </authorList>
    </citation>
    <scope>IDENTIFICATION</scope>
</reference>
<protein>
    <submittedName>
        <fullName evidence="4">ZP domain-containing protein</fullName>
    </submittedName>
</protein>
<dbReference type="Proteomes" id="UP000274756">
    <property type="component" value="Unassembled WGS sequence"/>
</dbReference>
<dbReference type="EMBL" id="UYYG01001171">
    <property type="protein sequence ID" value="VDN58738.1"/>
    <property type="molecule type" value="Genomic_DNA"/>
</dbReference>
<organism evidence="2 4">
    <name type="scientific">Dracunculus medinensis</name>
    <name type="common">Guinea worm</name>
    <dbReference type="NCBI Taxonomy" id="318479"/>
    <lineage>
        <taxon>Eukaryota</taxon>
        <taxon>Metazoa</taxon>
        <taxon>Ecdysozoa</taxon>
        <taxon>Nematoda</taxon>
        <taxon>Chromadorea</taxon>
        <taxon>Rhabditida</taxon>
        <taxon>Spirurina</taxon>
        <taxon>Dracunculoidea</taxon>
        <taxon>Dracunculidae</taxon>
        <taxon>Dracunculus</taxon>
    </lineage>
</organism>
<evidence type="ECO:0000313" key="4">
    <source>
        <dbReference type="WBParaSite" id="DME_0000482801-mRNA-1"/>
    </source>
</evidence>
<keyword evidence="3" id="KW-1185">Reference proteome</keyword>
<evidence type="ECO:0000313" key="1">
    <source>
        <dbReference type="EMBL" id="VDN58738.1"/>
    </source>
</evidence>
<evidence type="ECO:0000313" key="2">
    <source>
        <dbReference type="Proteomes" id="UP000038040"/>
    </source>
</evidence>
<evidence type="ECO:0000313" key="3">
    <source>
        <dbReference type="Proteomes" id="UP000274756"/>
    </source>
</evidence>